<dbReference type="InterPro" id="IPR054722">
    <property type="entry name" value="PolX-like_BBD"/>
</dbReference>
<comment type="caution">
    <text evidence="3">The sequence shown here is derived from an EMBL/GenBank/DDBJ whole genome shotgun (WGS) entry which is preliminary data.</text>
</comment>
<dbReference type="OrthoDB" id="689502at2759"/>
<proteinExistence type="predicted"/>
<feature type="region of interest" description="Disordered" evidence="1">
    <location>
        <begin position="242"/>
        <end position="273"/>
    </location>
</feature>
<evidence type="ECO:0000313" key="3">
    <source>
        <dbReference type="EMBL" id="KAI0501904.1"/>
    </source>
</evidence>
<dbReference type="PANTHER" id="PTHR47481">
    <property type="match status" value="1"/>
</dbReference>
<evidence type="ECO:0000256" key="1">
    <source>
        <dbReference type="SAM" id="MobiDB-lite"/>
    </source>
</evidence>
<reference evidence="3" key="1">
    <citation type="journal article" date="2022" name="Front. Genet.">
        <title>Chromosome-Scale Assembly of the Dendrobium nobile Genome Provides Insights Into the Molecular Mechanism of the Biosynthesis of the Medicinal Active Ingredient of Dendrobium.</title>
        <authorList>
            <person name="Xu Q."/>
            <person name="Niu S.-C."/>
            <person name="Li K.-L."/>
            <person name="Zheng P.-J."/>
            <person name="Zhang X.-J."/>
            <person name="Jia Y."/>
            <person name="Liu Y."/>
            <person name="Niu Y.-X."/>
            <person name="Yu L.-H."/>
            <person name="Chen D.-F."/>
            <person name="Zhang G.-Q."/>
        </authorList>
    </citation>
    <scope>NUCLEOTIDE SEQUENCE</scope>
    <source>
        <tissue evidence="3">Leaf</tissue>
    </source>
</reference>
<gene>
    <name evidence="3" type="ORF">KFK09_016849</name>
</gene>
<dbReference type="Pfam" id="PF14223">
    <property type="entry name" value="Retrotran_gag_2"/>
    <property type="match status" value="1"/>
</dbReference>
<feature type="domain" description="Retrovirus-related Pol polyprotein from transposon TNT 1-94-like beta-barrel" evidence="2">
    <location>
        <begin position="327"/>
        <end position="407"/>
    </location>
</feature>
<organism evidence="3 4">
    <name type="scientific">Dendrobium nobile</name>
    <name type="common">Orchid</name>
    <dbReference type="NCBI Taxonomy" id="94219"/>
    <lineage>
        <taxon>Eukaryota</taxon>
        <taxon>Viridiplantae</taxon>
        <taxon>Streptophyta</taxon>
        <taxon>Embryophyta</taxon>
        <taxon>Tracheophyta</taxon>
        <taxon>Spermatophyta</taxon>
        <taxon>Magnoliopsida</taxon>
        <taxon>Liliopsida</taxon>
        <taxon>Asparagales</taxon>
        <taxon>Orchidaceae</taxon>
        <taxon>Epidendroideae</taxon>
        <taxon>Malaxideae</taxon>
        <taxon>Dendrobiinae</taxon>
        <taxon>Dendrobium</taxon>
    </lineage>
</organism>
<dbReference type="AlphaFoldDB" id="A0A8T3B0T8"/>
<sequence length="442" mass="48880">MGDQESSSTLPPASSTLIAAPRQELVLPATLKFIISNIKNLIPNPLIANNYAIWRTQIFQHLSANGYADHLTGKTLPPTDTSSSDHANWRLIDNNLISALFSSISSAILPYVITSTTAHEVWTVLEHRLQSSSRFRIIQLKNELHHIQMNNLTMQQYLAQVKNIVDNIAASGTKIDLEDIVLYILNGLPPTYKSFKTYIRSSSLPADLDALYSLLITEEIHINQDIKKYQLATTAAYHVTSSNQSRNKNNKRINKFRNTGSRPTTTVDPALPPPSNTNTRPICQICNKIGHIASNCWHRCNLSYAPPATTAPRALLAQSSPSTTQSWVLDSGASSHMTSDASNVQFPTAYNGSESVSVANGHTVPIQNYRQGLLPLPDSSRKLHLCNLLHVPALTHNLLSVSKLTKDNSVSITFDSNGFEIKDIQDHQPLLRGRLHNGIYKL</sequence>
<dbReference type="Pfam" id="PF22936">
    <property type="entry name" value="Pol_BBD"/>
    <property type="match status" value="1"/>
</dbReference>
<dbReference type="Proteomes" id="UP000829196">
    <property type="component" value="Unassembled WGS sequence"/>
</dbReference>
<dbReference type="EMBL" id="JAGYWB010000012">
    <property type="protein sequence ID" value="KAI0501904.1"/>
    <property type="molecule type" value="Genomic_DNA"/>
</dbReference>
<protein>
    <recommendedName>
        <fullName evidence="2">Retrovirus-related Pol polyprotein from transposon TNT 1-94-like beta-barrel domain-containing protein</fullName>
    </recommendedName>
</protein>
<evidence type="ECO:0000259" key="2">
    <source>
        <dbReference type="Pfam" id="PF22936"/>
    </source>
</evidence>
<evidence type="ECO:0000313" key="4">
    <source>
        <dbReference type="Proteomes" id="UP000829196"/>
    </source>
</evidence>
<name>A0A8T3B0T8_DENNO</name>
<dbReference type="PANTHER" id="PTHR47481:SF31">
    <property type="entry name" value="OS01G0873500 PROTEIN"/>
    <property type="match status" value="1"/>
</dbReference>
<accession>A0A8T3B0T8</accession>
<keyword evidence="4" id="KW-1185">Reference proteome</keyword>